<feature type="compositionally biased region" description="Low complexity" evidence="1">
    <location>
        <begin position="256"/>
        <end position="268"/>
    </location>
</feature>
<feature type="region of interest" description="Disordered" evidence="1">
    <location>
        <begin position="239"/>
        <end position="278"/>
    </location>
</feature>
<feature type="compositionally biased region" description="Polar residues" evidence="1">
    <location>
        <begin position="500"/>
        <end position="531"/>
    </location>
</feature>
<dbReference type="AlphaFoldDB" id="A0A7I4XZC3"/>
<feature type="compositionally biased region" description="Polar residues" evidence="1">
    <location>
        <begin position="269"/>
        <end position="278"/>
    </location>
</feature>
<feature type="region of interest" description="Disordered" evidence="1">
    <location>
        <begin position="494"/>
        <end position="531"/>
    </location>
</feature>
<sequence length="1127" mass="127051">MNAPELPTSDSSSRSRNFRPKILESRTKVEPTGGAVDSCHKSSLRSRKKYFEFGESWIDDQGTAILRHPRVFNDRKRICVICGESSDEREMRSASATKVQNAILLACLSACGGLKENADARTIYENCHENRKFLCHPHYVLAAQFIASEMESVGKQFQYFIDPYAAGSKAYVCAVDIPPHIVEFVNNFMTAKKISGSNIHKNATAKDICHFMSTALRRYHATPLWPMDAEVSAVRLPTDSSNNTSSYTGPTDEAPSSSLSETTSYGSGPTTESRQSAINGEKTQTECIVCGDQFAAQGFRISSSSRIQNAIFITGLIACGCSMKLPVKALYNSCNASRKNICHRHYAEAAQYIAAEMKSAGMPLPKFEDLRGLKGWAYMTSYGIPPHIVGFVNDFLRGMQAGCIATERDICQFLNNSIRRYRATPLWPQDEADVIQGQSLEKTPLQSLQRVDNKRRRTDCEGTPSSGPQHPPRNVKPLPVKIMMGRPVYAIRVSGMPGSRNASRSGNQQWKQESFCNGTDQSGRSSSEPQLTAVSLLKSSESYDDLHEDPLGEAATTVSGVSRMPVNRSGSTCGGQQRNRRSLFSDTDQSIRSEKELQFSAVSLLESSNSYDDRHRDSMSESEPTTSNKPSSSTIDINSYMGSIGETKPSATGKYYLVQGEMLLSLFRFCPECGNRLKRSRLSAVGMAAIVRYVCPKCSRQAPPIKHWTSQRHFVTHNREKSFKGNVAASVAAITTGLRYIELQRWADLLNLSFVRQAFFCKVFVWTKRTIANVYRAQQDYLLEIVRLFYEKGEDLQLAMHVRRRSHHNSVLNSKAIISDARTKLVLHSQPIPYSLRGKQGDRKDIERFLQRISAKGLSVSSLTTSFFTTLDALSDLKQSENGHVRHQIGVNDLIKWMVRELRQAARELGCGSICLWIEHVIRHLKTAVEMGIKTGLDVSPFFNTCLMHVRGVHEWAQEEITGMHTRCAHPPLSRVRLDQHALRGIAYQKFRDVILNPSFQKFLATAGLCNGVSLNELKNIFDKVYRRKKIPYSNSIYDLYTTMSVLHMNERRLAKMKLKIEAKRRRNKRNRCTSAFQPFTYNKWTDQILQTDLKARLKMLEMKWDEQSSQEALEMVKVDERYEVDL</sequence>
<dbReference type="PANTHER" id="PTHR31751">
    <property type="entry name" value="SI:CH211-108C17.2-RELATED-RELATED"/>
    <property type="match status" value="1"/>
</dbReference>
<dbReference type="PANTHER" id="PTHR31751:SF42">
    <property type="entry name" value="PROTEIN CBG10204"/>
    <property type="match status" value="1"/>
</dbReference>
<feature type="compositionally biased region" description="Polar residues" evidence="1">
    <location>
        <begin position="568"/>
        <end position="588"/>
    </location>
</feature>
<reference evidence="3" key="1">
    <citation type="submission" date="2020-12" db="UniProtKB">
        <authorList>
            <consortium name="WormBaseParasite"/>
        </authorList>
    </citation>
    <scope>IDENTIFICATION</scope>
    <source>
        <strain evidence="3">MHco3</strain>
    </source>
</reference>
<dbReference type="WBParaSite" id="HCON_00031200-00001">
    <property type="protein sequence ID" value="HCON_00031200-00001"/>
    <property type="gene ID" value="HCON_00031200"/>
</dbReference>
<dbReference type="Proteomes" id="UP000025227">
    <property type="component" value="Unplaced"/>
</dbReference>
<feature type="region of interest" description="Disordered" evidence="1">
    <location>
        <begin position="1"/>
        <end position="37"/>
    </location>
</feature>
<keyword evidence="2" id="KW-1185">Reference proteome</keyword>
<dbReference type="OrthoDB" id="5788485at2759"/>
<organism evidence="2 3">
    <name type="scientific">Haemonchus contortus</name>
    <name type="common">Barber pole worm</name>
    <dbReference type="NCBI Taxonomy" id="6289"/>
    <lineage>
        <taxon>Eukaryota</taxon>
        <taxon>Metazoa</taxon>
        <taxon>Ecdysozoa</taxon>
        <taxon>Nematoda</taxon>
        <taxon>Chromadorea</taxon>
        <taxon>Rhabditida</taxon>
        <taxon>Rhabditina</taxon>
        <taxon>Rhabditomorpha</taxon>
        <taxon>Strongyloidea</taxon>
        <taxon>Trichostrongylidae</taxon>
        <taxon>Haemonchus</taxon>
    </lineage>
</organism>
<accession>A0A7I4XZC3</accession>
<evidence type="ECO:0000313" key="3">
    <source>
        <dbReference type="WBParaSite" id="HCON_00031200-00001"/>
    </source>
</evidence>
<feature type="compositionally biased region" description="Polar residues" evidence="1">
    <location>
        <begin position="239"/>
        <end position="249"/>
    </location>
</feature>
<dbReference type="OMA" id="ICLWIEH"/>
<proteinExistence type="predicted"/>
<protein>
    <submittedName>
        <fullName evidence="3">Stc1 domain-containing protein</fullName>
    </submittedName>
</protein>
<evidence type="ECO:0000256" key="1">
    <source>
        <dbReference type="SAM" id="MobiDB-lite"/>
    </source>
</evidence>
<feature type="compositionally biased region" description="Polar residues" evidence="1">
    <location>
        <begin position="437"/>
        <end position="450"/>
    </location>
</feature>
<feature type="region of interest" description="Disordered" evidence="1">
    <location>
        <begin position="544"/>
        <end position="589"/>
    </location>
</feature>
<feature type="region of interest" description="Disordered" evidence="1">
    <location>
        <begin position="608"/>
        <end position="638"/>
    </location>
</feature>
<feature type="compositionally biased region" description="Polar residues" evidence="1">
    <location>
        <begin position="621"/>
        <end position="638"/>
    </location>
</feature>
<name>A0A7I4XZC3_HAECO</name>
<evidence type="ECO:0000313" key="2">
    <source>
        <dbReference type="Proteomes" id="UP000025227"/>
    </source>
</evidence>
<feature type="region of interest" description="Disordered" evidence="1">
    <location>
        <begin position="437"/>
        <end position="481"/>
    </location>
</feature>